<organism evidence="2 3">
    <name type="scientific">Ilyodon furcidens</name>
    <name type="common">goldbreast splitfin</name>
    <dbReference type="NCBI Taxonomy" id="33524"/>
    <lineage>
        <taxon>Eukaryota</taxon>
        <taxon>Metazoa</taxon>
        <taxon>Chordata</taxon>
        <taxon>Craniata</taxon>
        <taxon>Vertebrata</taxon>
        <taxon>Euteleostomi</taxon>
        <taxon>Actinopterygii</taxon>
        <taxon>Neopterygii</taxon>
        <taxon>Teleostei</taxon>
        <taxon>Neoteleostei</taxon>
        <taxon>Acanthomorphata</taxon>
        <taxon>Ovalentaria</taxon>
        <taxon>Atherinomorphae</taxon>
        <taxon>Cyprinodontiformes</taxon>
        <taxon>Goodeidae</taxon>
        <taxon>Ilyodon</taxon>
    </lineage>
</organism>
<feature type="transmembrane region" description="Helical" evidence="1">
    <location>
        <begin position="216"/>
        <end position="237"/>
    </location>
</feature>
<evidence type="ECO:0000313" key="2">
    <source>
        <dbReference type="EMBL" id="MEQ2229977.1"/>
    </source>
</evidence>
<keyword evidence="1" id="KW-0472">Membrane</keyword>
<evidence type="ECO:0000256" key="1">
    <source>
        <dbReference type="SAM" id="Phobius"/>
    </source>
</evidence>
<keyword evidence="1" id="KW-1133">Transmembrane helix</keyword>
<reference evidence="2 3" key="1">
    <citation type="submission" date="2021-06" db="EMBL/GenBank/DDBJ databases">
        <authorList>
            <person name="Palmer J.M."/>
        </authorList>
    </citation>
    <scope>NUCLEOTIDE SEQUENCE [LARGE SCALE GENOMIC DNA]</scope>
    <source>
        <strain evidence="3">if_2019</strain>
        <tissue evidence="2">Muscle</tissue>
    </source>
</reference>
<accession>A0ABV0TCM1</accession>
<dbReference type="Proteomes" id="UP001482620">
    <property type="component" value="Unassembled WGS sequence"/>
</dbReference>
<proteinExistence type="predicted"/>
<gene>
    <name evidence="2" type="ORF">ILYODFUR_024533</name>
</gene>
<sequence>MAQQENSFVLQERDLKGIMFKQENGPTAEDSLRVSILEQGDSVVTIAQKSTSSVLGESPDSPILKQELQSCVDTTQELQESTASPPCEVATEVENKDRLTTFISVVIVRVLRECNFFNNQSDQNLIPYAKMLINKAVEGLTAFEKQFSDLKWTKKVCKAVVKNLRKTFGGKRLQDHSMSLQDEAVDIAIVQSVIIHVKMFAAEMERKKDIRSSWNIAFQCFALVVGFLAVIFIMLVIPL</sequence>
<keyword evidence="3" id="KW-1185">Reference proteome</keyword>
<comment type="caution">
    <text evidence="2">The sequence shown here is derived from an EMBL/GenBank/DDBJ whole genome shotgun (WGS) entry which is preliminary data.</text>
</comment>
<keyword evidence="1" id="KW-0812">Transmembrane</keyword>
<name>A0ABV0TCM1_9TELE</name>
<evidence type="ECO:0000313" key="3">
    <source>
        <dbReference type="Proteomes" id="UP001482620"/>
    </source>
</evidence>
<protein>
    <submittedName>
        <fullName evidence="2">Uncharacterized protein</fullName>
    </submittedName>
</protein>
<dbReference type="EMBL" id="JAHRIQ010026084">
    <property type="protein sequence ID" value="MEQ2229977.1"/>
    <property type="molecule type" value="Genomic_DNA"/>
</dbReference>